<proteinExistence type="predicted"/>
<sequence length="396" mass="43709">MWSSLQRSIFVIVDDDDSSLTYSPSNWTMYTEEGMNEVGEWGPPYRQTLHRILGDGSVSFLYNGTFIHAYASFNNTEKGSIPEWKCFVDGIVIANAGLPPGPNNNWEICNSAGIHLSQSIHNFTFEVTGVGNDTMFWLDWIAYEPLDGYVLKEGTMYFSPGALGVGYNGHWQRWGPYNRIGTVDAGASALVSYKGVSASWYGILWGVTEPSIGHGVYTVDGGTPTPFTWESHKNLTTYRHLFFKTPETRLGIHNLNVTFLDSTPELVPLSFTRLYVDVHSDTNVTTTPAINLDRLAAIYGGVLGGLTAIFIFGAIGCTLAWKRRQKLRWKQSHASEQPTETVMTEAAISTASNNLSKKAASENGLVSNDASVPLREDEHRQEIRMSPGPSTSRAVS</sequence>
<evidence type="ECO:0000313" key="4">
    <source>
        <dbReference type="Proteomes" id="UP000629468"/>
    </source>
</evidence>
<dbReference type="Proteomes" id="UP000629468">
    <property type="component" value="Unassembled WGS sequence"/>
</dbReference>
<organism evidence="3 4">
    <name type="scientific">Agaricus bisporus var. burnettii</name>
    <dbReference type="NCBI Taxonomy" id="192524"/>
    <lineage>
        <taxon>Eukaryota</taxon>
        <taxon>Fungi</taxon>
        <taxon>Dikarya</taxon>
        <taxon>Basidiomycota</taxon>
        <taxon>Agaricomycotina</taxon>
        <taxon>Agaricomycetes</taxon>
        <taxon>Agaricomycetidae</taxon>
        <taxon>Agaricales</taxon>
        <taxon>Agaricineae</taxon>
        <taxon>Agaricaceae</taxon>
        <taxon>Agaricus</taxon>
    </lineage>
</organism>
<evidence type="ECO:0000313" key="3">
    <source>
        <dbReference type="EMBL" id="KAF7759619.1"/>
    </source>
</evidence>
<keyword evidence="2" id="KW-0472">Membrane</keyword>
<keyword evidence="2" id="KW-1133">Transmembrane helix</keyword>
<feature type="transmembrane region" description="Helical" evidence="2">
    <location>
        <begin position="296"/>
        <end position="321"/>
    </location>
</feature>
<accession>A0A8H7C104</accession>
<dbReference type="AlphaFoldDB" id="A0A8H7C104"/>
<feature type="compositionally biased region" description="Basic and acidic residues" evidence="1">
    <location>
        <begin position="374"/>
        <end position="383"/>
    </location>
</feature>
<evidence type="ECO:0000256" key="2">
    <source>
        <dbReference type="SAM" id="Phobius"/>
    </source>
</evidence>
<reference evidence="3 4" key="1">
    <citation type="journal article" name="Sci. Rep.">
        <title>Telomere-to-telomere assembled and centromere annotated genomes of the two main subspecies of the button mushroom Agaricus bisporus reveal especially polymorphic chromosome ends.</title>
        <authorList>
            <person name="Sonnenberg A.S.M."/>
            <person name="Sedaghat-Telgerd N."/>
            <person name="Lavrijssen B."/>
            <person name="Ohm R.A."/>
            <person name="Hendrickx P.M."/>
            <person name="Scholtmeijer K."/>
            <person name="Baars J.J.P."/>
            <person name="van Peer A."/>
        </authorList>
    </citation>
    <scope>NUCLEOTIDE SEQUENCE [LARGE SCALE GENOMIC DNA]</scope>
    <source>
        <strain evidence="3 4">H119_p4</strain>
    </source>
</reference>
<name>A0A8H7C104_AGABI</name>
<gene>
    <name evidence="3" type="ORF">Agabi119p4_11314</name>
</gene>
<evidence type="ECO:0000256" key="1">
    <source>
        <dbReference type="SAM" id="MobiDB-lite"/>
    </source>
</evidence>
<feature type="region of interest" description="Disordered" evidence="1">
    <location>
        <begin position="356"/>
        <end position="396"/>
    </location>
</feature>
<keyword evidence="2" id="KW-0812">Transmembrane</keyword>
<protein>
    <submittedName>
        <fullName evidence="3">Uncharacterized protein</fullName>
    </submittedName>
</protein>
<dbReference type="Gene3D" id="2.60.120.260">
    <property type="entry name" value="Galactose-binding domain-like"/>
    <property type="match status" value="1"/>
</dbReference>
<dbReference type="EMBL" id="JABXXO010000016">
    <property type="protein sequence ID" value="KAF7759619.1"/>
    <property type="molecule type" value="Genomic_DNA"/>
</dbReference>
<comment type="caution">
    <text evidence="3">The sequence shown here is derived from an EMBL/GenBank/DDBJ whole genome shotgun (WGS) entry which is preliminary data.</text>
</comment>